<evidence type="ECO:0000313" key="3">
    <source>
        <dbReference type="EMBL" id="TDT15295.1"/>
    </source>
</evidence>
<accession>A0A4R7HWH4</accession>
<protein>
    <submittedName>
        <fullName evidence="3">Uncharacterized protein</fullName>
    </submittedName>
</protein>
<feature type="region of interest" description="Disordered" evidence="1">
    <location>
        <begin position="1"/>
        <end position="84"/>
    </location>
</feature>
<dbReference type="AlphaFoldDB" id="A0A4R7HWH4"/>
<feature type="transmembrane region" description="Helical" evidence="2">
    <location>
        <begin position="143"/>
        <end position="164"/>
    </location>
</feature>
<proteinExistence type="predicted"/>
<evidence type="ECO:0000256" key="1">
    <source>
        <dbReference type="SAM" id="MobiDB-lite"/>
    </source>
</evidence>
<gene>
    <name evidence="3" type="ORF">BDK89_0861</name>
</gene>
<dbReference type="Proteomes" id="UP000294558">
    <property type="component" value="Unassembled WGS sequence"/>
</dbReference>
<keyword evidence="2" id="KW-1133">Transmembrane helix</keyword>
<feature type="region of interest" description="Disordered" evidence="1">
    <location>
        <begin position="268"/>
        <end position="289"/>
    </location>
</feature>
<name>A0A4R7HWH4_9ACTN</name>
<keyword evidence="2" id="KW-0812">Transmembrane</keyword>
<sequence length="540" mass="56322">MPADQLPRRRTPTAPPADELPQRRSPAPVEGLPRRRDDDPIDPTPAAPAARATPAPSTPDRSVFDTTNPAPALPRNPQRAPIDEPAAPVLPAATTAALPTLPASNPAAPPPVADNPATPKGPDVSAVRSFELKQQREKRKSRLFGFTFLAFVVVAGVVAVGLLFGRDWLFPTQWNEELIPLVDEIQLENEAEFAEPVPVEDLSGGDYAAKALEATFGDDWAAAFPQWRALGLASGSVDAPTIVDTVVAWRPAVYDADAGVIYRSGAAAAAPTDEATNDEATTDGASADTTTSMDDALRLALLQAFDDQRGIDPTEVDGASGIIGVSSPQAVAAAAVDRALLIGSTDVPDVASDAQIALPLLYEMIAVDVFGEPIIEAADLDPAPQYGDDYPDAVLDALVDDHELATLGPLPDGAEPIGEPTALGPDAWQLVWQNRLPDPTTVRLRSLIGADAYQPFVQGGKGCVAAAFQTEADINAGEVVTALTAWATAAPLEASPSISISPADPARVEFVTCDPGATAEQSVDPATITSLIERQLAALG</sequence>
<feature type="region of interest" description="Disordered" evidence="1">
    <location>
        <begin position="99"/>
        <end position="124"/>
    </location>
</feature>
<comment type="caution">
    <text evidence="3">The sequence shown here is derived from an EMBL/GenBank/DDBJ whole genome shotgun (WGS) entry which is preliminary data.</text>
</comment>
<organism evidence="3 4">
    <name type="scientific">Ilumatobacter fluminis</name>
    <dbReference type="NCBI Taxonomy" id="467091"/>
    <lineage>
        <taxon>Bacteria</taxon>
        <taxon>Bacillati</taxon>
        <taxon>Actinomycetota</taxon>
        <taxon>Acidimicrobiia</taxon>
        <taxon>Acidimicrobiales</taxon>
        <taxon>Ilumatobacteraceae</taxon>
        <taxon>Ilumatobacter</taxon>
    </lineage>
</organism>
<keyword evidence="2" id="KW-0472">Membrane</keyword>
<dbReference type="EMBL" id="SOAU01000001">
    <property type="protein sequence ID" value="TDT15295.1"/>
    <property type="molecule type" value="Genomic_DNA"/>
</dbReference>
<keyword evidence="4" id="KW-1185">Reference proteome</keyword>
<reference evidence="3 4" key="1">
    <citation type="submission" date="2019-03" db="EMBL/GenBank/DDBJ databases">
        <title>Sequencing the genomes of 1000 actinobacteria strains.</title>
        <authorList>
            <person name="Klenk H.-P."/>
        </authorList>
    </citation>
    <scope>NUCLEOTIDE SEQUENCE [LARGE SCALE GENOMIC DNA]</scope>
    <source>
        <strain evidence="3 4">DSM 18936</strain>
    </source>
</reference>
<evidence type="ECO:0000256" key="2">
    <source>
        <dbReference type="SAM" id="Phobius"/>
    </source>
</evidence>
<feature type="compositionally biased region" description="Low complexity" evidence="1">
    <location>
        <begin position="47"/>
        <end position="61"/>
    </location>
</feature>
<evidence type="ECO:0000313" key="4">
    <source>
        <dbReference type="Proteomes" id="UP000294558"/>
    </source>
</evidence>